<dbReference type="Proteomes" id="UP001549047">
    <property type="component" value="Unassembled WGS sequence"/>
</dbReference>
<dbReference type="InterPro" id="IPR029058">
    <property type="entry name" value="AB_hydrolase_fold"/>
</dbReference>
<dbReference type="EC" id="3.1.1.-" evidence="3"/>
<dbReference type="Gene3D" id="3.40.50.1820">
    <property type="entry name" value="alpha/beta hydrolase"/>
    <property type="match status" value="1"/>
</dbReference>
<gene>
    <name evidence="3" type="ORF">ABID16_004612</name>
</gene>
<organism evidence="3 4">
    <name type="scientific">Rhizobium aquaticum</name>
    <dbReference type="NCBI Taxonomy" id="1549636"/>
    <lineage>
        <taxon>Bacteria</taxon>
        <taxon>Pseudomonadati</taxon>
        <taxon>Pseudomonadota</taxon>
        <taxon>Alphaproteobacteria</taxon>
        <taxon>Hyphomicrobiales</taxon>
        <taxon>Rhizobiaceae</taxon>
        <taxon>Rhizobium/Agrobacterium group</taxon>
        <taxon>Rhizobium</taxon>
    </lineage>
</organism>
<dbReference type="GO" id="GO:0016787">
    <property type="term" value="F:hydrolase activity"/>
    <property type="evidence" value="ECO:0007669"/>
    <property type="project" value="UniProtKB-KW"/>
</dbReference>
<evidence type="ECO:0000259" key="2">
    <source>
        <dbReference type="Pfam" id="PF07859"/>
    </source>
</evidence>
<accession>A0ABV2J6J8</accession>
<dbReference type="InterPro" id="IPR050300">
    <property type="entry name" value="GDXG_lipolytic_enzyme"/>
</dbReference>
<sequence length="320" mass="34981">MSLPAIHNEARAAQIDLVRAWAVEVGVPPWVEQTREEQHRFFGLSQGLKMTGPAAEMASVRTMEIATRRGPRSVRLYQSKSAIQDTLLIYVHGGGYVLGNLDAVDSEVRRIADSTGLPIVSISYRLAPEHPFPAGIDDVEDILVQIADGALGFRTRRIGMLGVSAGAGIATAALRRRLLAGHRDISMIALFSPWLDATLSNPSVELYGTGYFQESAQLFSFRQSYVPQGTDHAHPELSPARAPLPDSWPATIILAAELDPLADDSALMSRRVSEGGAPCETRFAKGMLHGFHTWWQRIPAAKADIDWADERLRKWAHGGA</sequence>
<dbReference type="PANTHER" id="PTHR48081:SF8">
    <property type="entry name" value="ALPHA_BETA HYDROLASE FOLD-3 DOMAIN-CONTAINING PROTEIN-RELATED"/>
    <property type="match status" value="1"/>
</dbReference>
<evidence type="ECO:0000313" key="3">
    <source>
        <dbReference type="EMBL" id="MET3616263.1"/>
    </source>
</evidence>
<dbReference type="PANTHER" id="PTHR48081">
    <property type="entry name" value="AB HYDROLASE SUPERFAMILY PROTEIN C4A8.06C"/>
    <property type="match status" value="1"/>
</dbReference>
<dbReference type="InterPro" id="IPR013094">
    <property type="entry name" value="AB_hydrolase_3"/>
</dbReference>
<proteinExistence type="predicted"/>
<feature type="domain" description="Alpha/beta hydrolase fold-3" evidence="2">
    <location>
        <begin position="88"/>
        <end position="292"/>
    </location>
</feature>
<keyword evidence="4" id="KW-1185">Reference proteome</keyword>
<protein>
    <submittedName>
        <fullName evidence="3">Acetyl esterase</fullName>
        <ecNumber evidence="3">3.1.1.-</ecNumber>
    </submittedName>
</protein>
<reference evidence="3 4" key="1">
    <citation type="submission" date="2024-06" db="EMBL/GenBank/DDBJ databases">
        <title>Genomic Encyclopedia of Type Strains, Phase IV (KMG-IV): sequencing the most valuable type-strain genomes for metagenomic binning, comparative biology and taxonomic classification.</title>
        <authorList>
            <person name="Goeker M."/>
        </authorList>
    </citation>
    <scope>NUCLEOTIDE SEQUENCE [LARGE SCALE GENOMIC DNA]</scope>
    <source>
        <strain evidence="3 4">DSM 29780</strain>
    </source>
</reference>
<evidence type="ECO:0000313" key="4">
    <source>
        <dbReference type="Proteomes" id="UP001549047"/>
    </source>
</evidence>
<name>A0ABV2J6J8_9HYPH</name>
<comment type="caution">
    <text evidence="3">The sequence shown here is derived from an EMBL/GenBank/DDBJ whole genome shotgun (WGS) entry which is preliminary data.</text>
</comment>
<evidence type="ECO:0000256" key="1">
    <source>
        <dbReference type="ARBA" id="ARBA00022801"/>
    </source>
</evidence>
<dbReference type="EMBL" id="JBEPMB010000016">
    <property type="protein sequence ID" value="MET3616263.1"/>
    <property type="molecule type" value="Genomic_DNA"/>
</dbReference>
<dbReference type="Pfam" id="PF07859">
    <property type="entry name" value="Abhydrolase_3"/>
    <property type="match status" value="1"/>
</dbReference>
<dbReference type="RefSeq" id="WP_354558715.1">
    <property type="nucleotide sequence ID" value="NZ_JBEPMB010000016.1"/>
</dbReference>
<dbReference type="SUPFAM" id="SSF53474">
    <property type="entry name" value="alpha/beta-Hydrolases"/>
    <property type="match status" value="1"/>
</dbReference>
<keyword evidence="1 3" id="KW-0378">Hydrolase</keyword>